<evidence type="ECO:0000256" key="2">
    <source>
        <dbReference type="ARBA" id="ARBA00010742"/>
    </source>
</evidence>
<organism evidence="5 6">
    <name type="scientific">Gottschalkia purinilytica</name>
    <name type="common">Clostridium purinilyticum</name>
    <dbReference type="NCBI Taxonomy" id="1503"/>
    <lineage>
        <taxon>Bacteria</taxon>
        <taxon>Bacillati</taxon>
        <taxon>Bacillota</taxon>
        <taxon>Tissierellia</taxon>
        <taxon>Tissierellales</taxon>
        <taxon>Gottschalkiaceae</taxon>
        <taxon>Gottschalkia</taxon>
    </lineage>
</organism>
<dbReference type="InterPro" id="IPR001638">
    <property type="entry name" value="Solute-binding_3/MltF_N"/>
</dbReference>
<dbReference type="PANTHER" id="PTHR30024:SF47">
    <property type="entry name" value="TAURINE-BINDING PERIPLASMIC PROTEIN"/>
    <property type="match status" value="1"/>
</dbReference>
<keyword evidence="3" id="KW-0732">Signal</keyword>
<proteinExistence type="inferred from homology"/>
<name>A0A0L0WDJ9_GOTPU</name>
<keyword evidence="6" id="KW-1185">Reference proteome</keyword>
<dbReference type="SMART" id="SM00062">
    <property type="entry name" value="PBPb"/>
    <property type="match status" value="1"/>
</dbReference>
<protein>
    <submittedName>
        <fullName evidence="5">ABC-type nitrate/sulfonate/bicarbonate transport system, periplasmic component</fullName>
    </submittedName>
</protein>
<dbReference type="OrthoDB" id="9815602at2"/>
<evidence type="ECO:0000313" key="6">
    <source>
        <dbReference type="Proteomes" id="UP000037267"/>
    </source>
</evidence>
<evidence type="ECO:0000259" key="4">
    <source>
        <dbReference type="SMART" id="SM00062"/>
    </source>
</evidence>
<evidence type="ECO:0000256" key="3">
    <source>
        <dbReference type="ARBA" id="ARBA00022729"/>
    </source>
</evidence>
<evidence type="ECO:0000256" key="1">
    <source>
        <dbReference type="ARBA" id="ARBA00004418"/>
    </source>
</evidence>
<dbReference type="AlphaFoldDB" id="A0A0L0WDJ9"/>
<evidence type="ECO:0000313" key="5">
    <source>
        <dbReference type="EMBL" id="KNF09552.1"/>
    </source>
</evidence>
<dbReference type="STRING" id="1503.CLPU_2c00030"/>
<reference evidence="6" key="1">
    <citation type="submission" date="2015-07" db="EMBL/GenBank/DDBJ databases">
        <title>Draft genome sequence of the purine-degrading Gottschalkia purinilyticum DSM 1384 (formerly Clostridium purinilyticum).</title>
        <authorList>
            <person name="Poehlein A."/>
            <person name="Schiel-Bengelsdorf B."/>
            <person name="Bengelsdorf F.R."/>
            <person name="Daniel R."/>
            <person name="Duerre P."/>
        </authorList>
    </citation>
    <scope>NUCLEOTIDE SEQUENCE [LARGE SCALE GENOMIC DNA]</scope>
    <source>
        <strain evidence="6">DSM 1384</strain>
    </source>
</reference>
<dbReference type="PROSITE" id="PS51257">
    <property type="entry name" value="PROKAR_LIPOPROTEIN"/>
    <property type="match status" value="1"/>
</dbReference>
<gene>
    <name evidence="5" type="ORF">CLPU_2c00030</name>
</gene>
<dbReference type="PANTHER" id="PTHR30024">
    <property type="entry name" value="ALIPHATIC SULFONATES-BINDING PROTEIN-RELATED"/>
    <property type="match status" value="1"/>
</dbReference>
<dbReference type="Proteomes" id="UP000037267">
    <property type="component" value="Unassembled WGS sequence"/>
</dbReference>
<dbReference type="CDD" id="cd01008">
    <property type="entry name" value="PBP2_NrtA_SsuA_CpmA_like"/>
    <property type="match status" value="1"/>
</dbReference>
<dbReference type="GO" id="GO:0042597">
    <property type="term" value="C:periplasmic space"/>
    <property type="evidence" value="ECO:0007669"/>
    <property type="project" value="UniProtKB-SubCell"/>
</dbReference>
<dbReference type="GO" id="GO:0042918">
    <property type="term" value="P:alkanesulfonate transmembrane transport"/>
    <property type="evidence" value="ECO:0007669"/>
    <property type="project" value="TreeGrafter"/>
</dbReference>
<sequence length="337" mass="37383">MKTTLKYLIVLTLIISLISIVGCNKKTARANQLVRFAIDTAGDTGIQFRVARAKGLFEKHGIKAEFSDYAYGVDTLNAVITGTADTGIAADYAAINRLSGDNMKIVATISRSGQNENKDKNKSGNVLLGKGIDSPKELKGKKLGVSKGTVMEYLWVKYLNHHNIKDDEVKFVALQSPAETLAAIQSGDIDAAFFNGELIPKVKNIEGIKEIGSSSEVEFSVRGFFLAKNELANKDPKLVSNILKALNEATEFIKKNPDEAADIVYKELKVPKETVLEQIKVTNRVVEFNDEDYEHLNEIKEWGDNKGIFKKYELRNTIDTKPLKEAFSDKVSFQNDK</sequence>
<dbReference type="RefSeq" id="WP_050353955.1">
    <property type="nucleotide sequence ID" value="NZ_LGSS01000002.1"/>
</dbReference>
<dbReference type="Pfam" id="PF09084">
    <property type="entry name" value="NMT1"/>
    <property type="match status" value="1"/>
</dbReference>
<comment type="similarity">
    <text evidence="2">Belongs to the bacterial solute-binding protein SsuA/TauA family.</text>
</comment>
<accession>A0A0L0WDJ9</accession>
<dbReference type="Gene3D" id="3.40.190.10">
    <property type="entry name" value="Periplasmic binding protein-like II"/>
    <property type="match status" value="2"/>
</dbReference>
<dbReference type="SUPFAM" id="SSF53850">
    <property type="entry name" value="Periplasmic binding protein-like II"/>
    <property type="match status" value="1"/>
</dbReference>
<comment type="subcellular location">
    <subcellularLocation>
        <location evidence="1">Periplasm</location>
    </subcellularLocation>
</comment>
<dbReference type="EMBL" id="LGSS01000002">
    <property type="protein sequence ID" value="KNF09552.1"/>
    <property type="molecule type" value="Genomic_DNA"/>
</dbReference>
<comment type="caution">
    <text evidence="5">The sequence shown here is derived from an EMBL/GenBank/DDBJ whole genome shotgun (WGS) entry which is preliminary data.</text>
</comment>
<dbReference type="InterPro" id="IPR015168">
    <property type="entry name" value="SsuA/THI5"/>
</dbReference>
<feature type="domain" description="Solute-binding protein family 3/N-terminal" evidence="4">
    <location>
        <begin position="33"/>
        <end position="271"/>
    </location>
</feature>